<protein>
    <submittedName>
        <fullName evidence="5">MarR family winged helix-turn-helix transcriptional regulator</fullName>
    </submittedName>
</protein>
<reference evidence="6" key="1">
    <citation type="journal article" date="2019" name="Int. J. Syst. Evol. Microbiol.">
        <title>The Global Catalogue of Microorganisms (GCM) 10K type strain sequencing project: providing services to taxonomists for standard genome sequencing and annotation.</title>
        <authorList>
            <consortium name="The Broad Institute Genomics Platform"/>
            <consortium name="The Broad Institute Genome Sequencing Center for Infectious Disease"/>
            <person name="Wu L."/>
            <person name="Ma J."/>
        </authorList>
    </citation>
    <scope>NUCLEOTIDE SEQUENCE [LARGE SCALE GENOMIC DNA]</scope>
    <source>
        <strain evidence="6">KCTC 33576</strain>
    </source>
</reference>
<keyword evidence="3" id="KW-0804">Transcription</keyword>
<comment type="caution">
    <text evidence="5">The sequence shown here is derived from an EMBL/GenBank/DDBJ whole genome shotgun (WGS) entry which is preliminary data.</text>
</comment>
<dbReference type="SUPFAM" id="SSF46785">
    <property type="entry name" value="Winged helix' DNA-binding domain"/>
    <property type="match status" value="1"/>
</dbReference>
<evidence type="ECO:0000313" key="6">
    <source>
        <dbReference type="Proteomes" id="UP001597391"/>
    </source>
</evidence>
<proteinExistence type="predicted"/>
<dbReference type="PANTHER" id="PTHR42756">
    <property type="entry name" value="TRANSCRIPTIONAL REGULATOR, MARR"/>
    <property type="match status" value="1"/>
</dbReference>
<evidence type="ECO:0000256" key="3">
    <source>
        <dbReference type="ARBA" id="ARBA00023163"/>
    </source>
</evidence>
<dbReference type="PANTHER" id="PTHR42756:SF1">
    <property type="entry name" value="TRANSCRIPTIONAL REPRESSOR OF EMRAB OPERON"/>
    <property type="match status" value="1"/>
</dbReference>
<dbReference type="CDD" id="cd00090">
    <property type="entry name" value="HTH_ARSR"/>
    <property type="match status" value="1"/>
</dbReference>
<dbReference type="InterPro" id="IPR011991">
    <property type="entry name" value="ArsR-like_HTH"/>
</dbReference>
<dbReference type="Gene3D" id="1.10.10.10">
    <property type="entry name" value="Winged helix-like DNA-binding domain superfamily/Winged helix DNA-binding domain"/>
    <property type="match status" value="1"/>
</dbReference>
<evidence type="ECO:0000256" key="1">
    <source>
        <dbReference type="ARBA" id="ARBA00023015"/>
    </source>
</evidence>
<dbReference type="PROSITE" id="PS50995">
    <property type="entry name" value="HTH_MARR_2"/>
    <property type="match status" value="1"/>
</dbReference>
<keyword evidence="6" id="KW-1185">Reference proteome</keyword>
<dbReference type="Pfam" id="PF12802">
    <property type="entry name" value="MarR_2"/>
    <property type="match status" value="1"/>
</dbReference>
<keyword evidence="2" id="KW-0238">DNA-binding</keyword>
<organism evidence="5 6">
    <name type="scientific">Populibacterium corticicola</name>
    <dbReference type="NCBI Taxonomy" id="1812826"/>
    <lineage>
        <taxon>Bacteria</taxon>
        <taxon>Bacillati</taxon>
        <taxon>Actinomycetota</taxon>
        <taxon>Actinomycetes</taxon>
        <taxon>Micrococcales</taxon>
        <taxon>Jonesiaceae</taxon>
        <taxon>Populibacterium</taxon>
    </lineage>
</organism>
<keyword evidence="1" id="KW-0805">Transcription regulation</keyword>
<dbReference type="SMART" id="SM00347">
    <property type="entry name" value="HTH_MARR"/>
    <property type="match status" value="1"/>
</dbReference>
<dbReference type="InterPro" id="IPR036390">
    <property type="entry name" value="WH_DNA-bd_sf"/>
</dbReference>
<dbReference type="InterPro" id="IPR036388">
    <property type="entry name" value="WH-like_DNA-bd_sf"/>
</dbReference>
<dbReference type="EMBL" id="JBHUOP010000003">
    <property type="protein sequence ID" value="MFD2840296.1"/>
    <property type="molecule type" value="Genomic_DNA"/>
</dbReference>
<dbReference type="PRINTS" id="PR00598">
    <property type="entry name" value="HTHMARR"/>
</dbReference>
<feature type="domain" description="HTH marR-type" evidence="4">
    <location>
        <begin position="24"/>
        <end position="159"/>
    </location>
</feature>
<evidence type="ECO:0000259" key="4">
    <source>
        <dbReference type="PROSITE" id="PS50995"/>
    </source>
</evidence>
<evidence type="ECO:0000256" key="2">
    <source>
        <dbReference type="ARBA" id="ARBA00023125"/>
    </source>
</evidence>
<sequence length="170" mass="18951">MKQDLVDHIQRQWLSERPDLDTSPIGVIGRISRLGNYLRHEIVAVYREYGLGEGEFDILATLRRNGAPFTMLPTELSRQTMVTSGAISKQLDRLEAANLVVREASTTDGRSRTVRLTPDGLKLINRAFEQHMANEARLLEGLSATDRATLESILSGWLKSVENGQADFSA</sequence>
<gene>
    <name evidence="5" type="ORF">ACFSYH_06895</name>
</gene>
<dbReference type="Proteomes" id="UP001597391">
    <property type="component" value="Unassembled WGS sequence"/>
</dbReference>
<dbReference type="RefSeq" id="WP_377466116.1">
    <property type="nucleotide sequence ID" value="NZ_JBHUOP010000003.1"/>
</dbReference>
<evidence type="ECO:0000313" key="5">
    <source>
        <dbReference type="EMBL" id="MFD2840296.1"/>
    </source>
</evidence>
<dbReference type="InterPro" id="IPR000835">
    <property type="entry name" value="HTH_MarR-typ"/>
</dbReference>
<name>A0ABW5XGC9_9MICO</name>
<accession>A0ABW5XGC9</accession>